<dbReference type="EMBL" id="MFQS01000033">
    <property type="protein sequence ID" value="OGH82694.1"/>
    <property type="molecule type" value="Genomic_DNA"/>
</dbReference>
<name>A0A1F6NFR6_9BACT</name>
<proteinExistence type="predicted"/>
<reference evidence="1 2" key="1">
    <citation type="journal article" date="2016" name="Nat. Commun.">
        <title>Thousands of microbial genomes shed light on interconnected biogeochemical processes in an aquifer system.</title>
        <authorList>
            <person name="Anantharaman K."/>
            <person name="Brown C.T."/>
            <person name="Hug L.A."/>
            <person name="Sharon I."/>
            <person name="Castelle C.J."/>
            <person name="Probst A.J."/>
            <person name="Thomas B.C."/>
            <person name="Singh A."/>
            <person name="Wilkins M.J."/>
            <person name="Karaoz U."/>
            <person name="Brodie E.L."/>
            <person name="Williams K.H."/>
            <person name="Hubbard S.S."/>
            <person name="Banfield J.F."/>
        </authorList>
    </citation>
    <scope>NUCLEOTIDE SEQUENCE [LARGE SCALE GENOMIC DNA]</scope>
</reference>
<protein>
    <submittedName>
        <fullName evidence="1">Uncharacterized protein</fullName>
    </submittedName>
</protein>
<sequence length="239" mass="27336">MGCISAQGKRTTFVDYFPVVGEDMEQGHSSDKSQARKKRMQKYTEKGGHDLTFARAWSYALNNELKGKRYTGARMTLTDPDMFFRFGISVFMSPTITTYNDRGFGPEPEKRAVILKDSYLSVLTMKQEVFFVISPSLTAPLIRYDLDLRLGSRLVVHTNVELRSGIGYEWRIPYKHSVSDIYVLGDELQDVYLPSNISSRSYLSQVNTFDINIRPVHFEIGLTFNRNEHHLSLGIGAVW</sequence>
<accession>A0A1F6NFR6</accession>
<evidence type="ECO:0000313" key="1">
    <source>
        <dbReference type="EMBL" id="OGH82694.1"/>
    </source>
</evidence>
<gene>
    <name evidence="1" type="ORF">A2373_01235</name>
</gene>
<comment type="caution">
    <text evidence="1">The sequence shown here is derived from an EMBL/GenBank/DDBJ whole genome shotgun (WGS) entry which is preliminary data.</text>
</comment>
<organism evidence="1 2">
    <name type="scientific">Candidatus Magasanikbacteria bacterium RIFOXYB1_FULL_40_15</name>
    <dbReference type="NCBI Taxonomy" id="1798697"/>
    <lineage>
        <taxon>Bacteria</taxon>
        <taxon>Candidatus Magasanikiibacteriota</taxon>
    </lineage>
</organism>
<dbReference type="AlphaFoldDB" id="A0A1F6NFR6"/>
<dbReference type="Proteomes" id="UP000176300">
    <property type="component" value="Unassembled WGS sequence"/>
</dbReference>
<evidence type="ECO:0000313" key="2">
    <source>
        <dbReference type="Proteomes" id="UP000176300"/>
    </source>
</evidence>